<evidence type="ECO:0000313" key="1">
    <source>
        <dbReference type="EMBL" id="KAJ1166161.1"/>
    </source>
</evidence>
<reference evidence="1" key="1">
    <citation type="journal article" date="2022" name="bioRxiv">
        <title>Sequencing and chromosome-scale assembly of the giantPleurodeles waltlgenome.</title>
        <authorList>
            <person name="Brown T."/>
            <person name="Elewa A."/>
            <person name="Iarovenko S."/>
            <person name="Subramanian E."/>
            <person name="Araus A.J."/>
            <person name="Petzold A."/>
            <person name="Susuki M."/>
            <person name="Suzuki K.-i.T."/>
            <person name="Hayashi T."/>
            <person name="Toyoda A."/>
            <person name="Oliveira C."/>
            <person name="Osipova E."/>
            <person name="Leigh N.D."/>
            <person name="Simon A."/>
            <person name="Yun M.H."/>
        </authorList>
    </citation>
    <scope>NUCLEOTIDE SEQUENCE</scope>
    <source>
        <strain evidence="1">20211129_DDA</strain>
        <tissue evidence="1">Liver</tissue>
    </source>
</reference>
<evidence type="ECO:0000313" key="2">
    <source>
        <dbReference type="Proteomes" id="UP001066276"/>
    </source>
</evidence>
<accession>A0AAV7SQ58</accession>
<dbReference type="AlphaFoldDB" id="A0AAV7SQ58"/>
<gene>
    <name evidence="1" type="ORF">NDU88_006570</name>
</gene>
<feature type="non-terminal residue" evidence="1">
    <location>
        <position position="53"/>
    </location>
</feature>
<dbReference type="EMBL" id="JANPWB010000008">
    <property type="protein sequence ID" value="KAJ1166161.1"/>
    <property type="molecule type" value="Genomic_DNA"/>
</dbReference>
<sequence>HQIYWEDNLLHSEPQAPVHGTTRVLVVPQCYRAFLLELPPEILLAGHLGQDKT</sequence>
<proteinExistence type="predicted"/>
<organism evidence="1 2">
    <name type="scientific">Pleurodeles waltl</name>
    <name type="common">Iberian ribbed newt</name>
    <dbReference type="NCBI Taxonomy" id="8319"/>
    <lineage>
        <taxon>Eukaryota</taxon>
        <taxon>Metazoa</taxon>
        <taxon>Chordata</taxon>
        <taxon>Craniata</taxon>
        <taxon>Vertebrata</taxon>
        <taxon>Euteleostomi</taxon>
        <taxon>Amphibia</taxon>
        <taxon>Batrachia</taxon>
        <taxon>Caudata</taxon>
        <taxon>Salamandroidea</taxon>
        <taxon>Salamandridae</taxon>
        <taxon>Pleurodelinae</taxon>
        <taxon>Pleurodeles</taxon>
    </lineage>
</organism>
<keyword evidence="2" id="KW-1185">Reference proteome</keyword>
<dbReference type="Proteomes" id="UP001066276">
    <property type="component" value="Chromosome 4_2"/>
</dbReference>
<name>A0AAV7SQ58_PLEWA</name>
<comment type="caution">
    <text evidence="1">The sequence shown here is derived from an EMBL/GenBank/DDBJ whole genome shotgun (WGS) entry which is preliminary data.</text>
</comment>
<protein>
    <submittedName>
        <fullName evidence="1">Uncharacterized protein</fullName>
    </submittedName>
</protein>
<feature type="non-terminal residue" evidence="1">
    <location>
        <position position="1"/>
    </location>
</feature>